<evidence type="ECO:0000256" key="1">
    <source>
        <dbReference type="SAM" id="MobiDB-lite"/>
    </source>
</evidence>
<sequence length="244" mass="26643">MSGKALAATNVVRCLAVSFRPVVQPQPSSTQYQTTFPLKRTLTHQNTVMSSSGRSQLQRQATLPPSPSPSPVPTAPRQAAAPRQPSTASKMTDAVATPDPQDDPPGDHPGAITRDHPQNEGPSRPSATARVQRKPAPHQPPSTVRRKIIQATHSVIKLEPEPIKEAELPLPCVPESAKNPEINQELEVEVADKPVFKNSKEKECWALFKKMSDRGVSVSFETVLRGLLTPTEYRMRRAALMSVC</sequence>
<feature type="compositionally biased region" description="Low complexity" evidence="1">
    <location>
        <begin position="75"/>
        <end position="89"/>
    </location>
</feature>
<dbReference type="OrthoDB" id="7663415at2759"/>
<proteinExistence type="predicted"/>
<reference evidence="2" key="1">
    <citation type="journal article" date="2021" name="Mol. Ecol. Resour.">
        <title>Apolygus lucorum genome provides insights into omnivorousness and mesophyll feeding.</title>
        <authorList>
            <person name="Liu Y."/>
            <person name="Liu H."/>
            <person name="Wang H."/>
            <person name="Huang T."/>
            <person name="Liu B."/>
            <person name="Yang B."/>
            <person name="Yin L."/>
            <person name="Li B."/>
            <person name="Zhang Y."/>
            <person name="Zhang S."/>
            <person name="Jiang F."/>
            <person name="Zhang X."/>
            <person name="Ren Y."/>
            <person name="Wang B."/>
            <person name="Wang S."/>
            <person name="Lu Y."/>
            <person name="Wu K."/>
            <person name="Fan W."/>
            <person name="Wang G."/>
        </authorList>
    </citation>
    <scope>NUCLEOTIDE SEQUENCE</scope>
    <source>
        <strain evidence="2">12Hb</strain>
    </source>
</reference>
<evidence type="ECO:0000313" key="3">
    <source>
        <dbReference type="Proteomes" id="UP000466442"/>
    </source>
</evidence>
<name>A0A8S9WYL1_APOLU</name>
<evidence type="ECO:0000313" key="2">
    <source>
        <dbReference type="EMBL" id="KAF6201832.1"/>
    </source>
</evidence>
<dbReference type="EMBL" id="WIXP02000012">
    <property type="protein sequence ID" value="KAF6201832.1"/>
    <property type="molecule type" value="Genomic_DNA"/>
</dbReference>
<accession>A0A8S9WYL1</accession>
<dbReference type="Proteomes" id="UP000466442">
    <property type="component" value="Linkage Group LG12"/>
</dbReference>
<protein>
    <submittedName>
        <fullName evidence="2">Uncharacterized protein</fullName>
    </submittedName>
</protein>
<feature type="compositionally biased region" description="Polar residues" evidence="1">
    <location>
        <begin position="46"/>
        <end position="63"/>
    </location>
</feature>
<gene>
    <name evidence="2" type="ORF">GE061_004227</name>
</gene>
<organism evidence="2 3">
    <name type="scientific">Apolygus lucorum</name>
    <name type="common">Small green plant bug</name>
    <name type="synonym">Lygocoris lucorum</name>
    <dbReference type="NCBI Taxonomy" id="248454"/>
    <lineage>
        <taxon>Eukaryota</taxon>
        <taxon>Metazoa</taxon>
        <taxon>Ecdysozoa</taxon>
        <taxon>Arthropoda</taxon>
        <taxon>Hexapoda</taxon>
        <taxon>Insecta</taxon>
        <taxon>Pterygota</taxon>
        <taxon>Neoptera</taxon>
        <taxon>Paraneoptera</taxon>
        <taxon>Hemiptera</taxon>
        <taxon>Heteroptera</taxon>
        <taxon>Panheteroptera</taxon>
        <taxon>Cimicomorpha</taxon>
        <taxon>Miridae</taxon>
        <taxon>Mirini</taxon>
        <taxon>Apolygus</taxon>
    </lineage>
</organism>
<keyword evidence="3" id="KW-1185">Reference proteome</keyword>
<feature type="compositionally biased region" description="Pro residues" evidence="1">
    <location>
        <begin position="64"/>
        <end position="74"/>
    </location>
</feature>
<dbReference type="AlphaFoldDB" id="A0A8S9WYL1"/>
<feature type="region of interest" description="Disordered" evidence="1">
    <location>
        <begin position="46"/>
        <end position="144"/>
    </location>
</feature>
<comment type="caution">
    <text evidence="2">The sequence shown here is derived from an EMBL/GenBank/DDBJ whole genome shotgun (WGS) entry which is preliminary data.</text>
</comment>